<reference evidence="2 3" key="1">
    <citation type="journal article" date="2014" name="Antonie Van Leeuwenhoek">
        <title>Hyphomonas beringensis sp. nov. and Hyphomonas chukchiensis sp. nov., isolated from surface seawater of the Bering Sea and Chukchi Sea.</title>
        <authorList>
            <person name="Li C."/>
            <person name="Lai Q."/>
            <person name="Li G."/>
            <person name="Dong C."/>
            <person name="Wang J."/>
            <person name="Liao Y."/>
            <person name="Shao Z."/>
        </authorList>
    </citation>
    <scope>NUCLEOTIDE SEQUENCE [LARGE SCALE GENOMIC DNA]</scope>
    <source>
        <strain evidence="2 3">25B14_1</strain>
    </source>
</reference>
<organism evidence="2 3">
    <name type="scientific">Hyphomonas beringensis</name>
    <dbReference type="NCBI Taxonomy" id="1280946"/>
    <lineage>
        <taxon>Bacteria</taxon>
        <taxon>Pseudomonadati</taxon>
        <taxon>Pseudomonadota</taxon>
        <taxon>Alphaproteobacteria</taxon>
        <taxon>Hyphomonadales</taxon>
        <taxon>Hyphomonadaceae</taxon>
        <taxon>Hyphomonas</taxon>
    </lineage>
</organism>
<dbReference type="PANTHER" id="PTHR35528">
    <property type="entry name" value="BLL1675 PROTEIN"/>
    <property type="match status" value="1"/>
</dbReference>
<dbReference type="PANTHER" id="PTHR35528:SF3">
    <property type="entry name" value="BLL1675 PROTEIN"/>
    <property type="match status" value="1"/>
</dbReference>
<protein>
    <recommendedName>
        <fullName evidence="1">DDE domain-containing protein</fullName>
    </recommendedName>
</protein>
<evidence type="ECO:0000259" key="1">
    <source>
        <dbReference type="Pfam" id="PF13610"/>
    </source>
</evidence>
<dbReference type="Pfam" id="PF13610">
    <property type="entry name" value="DDE_Tnp_IS240"/>
    <property type="match status" value="1"/>
</dbReference>
<feature type="non-terminal residue" evidence="2">
    <location>
        <position position="149"/>
    </location>
</feature>
<dbReference type="EMBL" id="AWFF01000097">
    <property type="protein sequence ID" value="KCZ51114.1"/>
    <property type="molecule type" value="Genomic_DNA"/>
</dbReference>
<dbReference type="InterPro" id="IPR052183">
    <property type="entry name" value="IS_Transposase"/>
</dbReference>
<comment type="caution">
    <text evidence="2">The sequence shown here is derived from an EMBL/GenBank/DDBJ whole genome shotgun (WGS) entry which is preliminary data.</text>
</comment>
<dbReference type="InterPro" id="IPR032874">
    <property type="entry name" value="DDE_dom"/>
</dbReference>
<accession>A0A062U3B3</accession>
<evidence type="ECO:0000313" key="2">
    <source>
        <dbReference type="EMBL" id="KCZ51114.1"/>
    </source>
</evidence>
<feature type="domain" description="DDE" evidence="1">
    <location>
        <begin position="19"/>
        <end position="141"/>
    </location>
</feature>
<name>A0A062U3B3_9PROT</name>
<dbReference type="Proteomes" id="UP000027037">
    <property type="component" value="Unassembled WGS sequence"/>
</dbReference>
<gene>
    <name evidence="2" type="ORF">HY29_18480</name>
</gene>
<dbReference type="eggNOG" id="COG3316">
    <property type="taxonomic scope" value="Bacteria"/>
</dbReference>
<dbReference type="AlphaFoldDB" id="A0A062U3B3"/>
<proteinExistence type="predicted"/>
<keyword evidence="3" id="KW-1185">Reference proteome</keyword>
<sequence length="149" mass="17433">MAVAPGRSPREPQAGEANIRGKTLYLWSDLWPAVDHEGEVLEFFGTKTRDKVSVLKFMRKAMRRYGNPQIVVTDRLRSYGAAMREIGNAHRQETGLHLNNRTENSHEPFRRRERAMSRFRRLRSLQKFASVHSSVYNHFNHQRNIESRA</sequence>
<dbReference type="STRING" id="1280946.HY29_18480"/>
<evidence type="ECO:0000313" key="3">
    <source>
        <dbReference type="Proteomes" id="UP000027037"/>
    </source>
</evidence>